<accession>A0A6L9LIN7</accession>
<sequence>MPCQPELAQRAKSLLVETIGLSTGTCHTLRYFHDATSVFAFCVHPTPTGVDGEERAFTHLPGWAENSPTGRASCHR</sequence>
<comment type="caution">
    <text evidence="1">The sequence shown here is derived from an EMBL/GenBank/DDBJ whole genome shotgun (WGS) entry which is preliminary data.</text>
</comment>
<proteinExistence type="predicted"/>
<reference evidence="1 2" key="1">
    <citation type="submission" date="2020-02" db="EMBL/GenBank/DDBJ databases">
        <title>Draft genome sequence of two Spirosoma agri KCTC 52727 and Spirosoma terrae KCTC 52035.</title>
        <authorList>
            <person name="Rojas J."/>
            <person name="Ambika Manirajan B."/>
            <person name="Suarez C."/>
            <person name="Ratering S."/>
            <person name="Schnell S."/>
        </authorList>
    </citation>
    <scope>NUCLEOTIDE SEQUENCE [LARGE SCALE GENOMIC DNA]</scope>
    <source>
        <strain evidence="1 2">KCTC 52035</strain>
    </source>
</reference>
<name>A0A6L9LIN7_9BACT</name>
<dbReference type="AlphaFoldDB" id="A0A6L9LIN7"/>
<protein>
    <submittedName>
        <fullName evidence="1">Uncharacterized protein</fullName>
    </submittedName>
</protein>
<keyword evidence="2" id="KW-1185">Reference proteome</keyword>
<dbReference type="Proteomes" id="UP000474175">
    <property type="component" value="Unassembled WGS sequence"/>
</dbReference>
<evidence type="ECO:0000313" key="2">
    <source>
        <dbReference type="Proteomes" id="UP000474175"/>
    </source>
</evidence>
<evidence type="ECO:0000313" key="1">
    <source>
        <dbReference type="EMBL" id="NDU99101.1"/>
    </source>
</evidence>
<dbReference type="RefSeq" id="WP_163955228.1">
    <property type="nucleotide sequence ID" value="NZ_JAAFZH010000023.1"/>
</dbReference>
<organism evidence="1 2">
    <name type="scientific">Spirosoma terrae</name>
    <dbReference type="NCBI Taxonomy" id="1968276"/>
    <lineage>
        <taxon>Bacteria</taxon>
        <taxon>Pseudomonadati</taxon>
        <taxon>Bacteroidota</taxon>
        <taxon>Cytophagia</taxon>
        <taxon>Cytophagales</taxon>
        <taxon>Cytophagaceae</taxon>
        <taxon>Spirosoma</taxon>
    </lineage>
</organism>
<gene>
    <name evidence="1" type="ORF">GK108_29760</name>
</gene>
<dbReference type="EMBL" id="JAAFZH010000023">
    <property type="protein sequence ID" value="NDU99101.1"/>
    <property type="molecule type" value="Genomic_DNA"/>
</dbReference>